<dbReference type="OMA" id="QNCFRIN"/>
<dbReference type="InParanoid" id="F0ZL42"/>
<dbReference type="GeneID" id="10501550"/>
<organism evidence="1 2">
    <name type="scientific">Dictyostelium purpureum</name>
    <name type="common">Slime mold</name>
    <dbReference type="NCBI Taxonomy" id="5786"/>
    <lineage>
        <taxon>Eukaryota</taxon>
        <taxon>Amoebozoa</taxon>
        <taxon>Evosea</taxon>
        <taxon>Eumycetozoa</taxon>
        <taxon>Dictyostelia</taxon>
        <taxon>Dictyosteliales</taxon>
        <taxon>Dictyosteliaceae</taxon>
        <taxon>Dictyostelium</taxon>
    </lineage>
</organism>
<dbReference type="VEuPathDB" id="AmoebaDB:DICPUDRAFT_78953"/>
<evidence type="ECO:0000313" key="2">
    <source>
        <dbReference type="Proteomes" id="UP000001064"/>
    </source>
</evidence>
<dbReference type="AlphaFoldDB" id="F0ZL42"/>
<dbReference type="KEGG" id="dpp:DICPUDRAFT_78953"/>
<accession>F0ZL42</accession>
<dbReference type="Proteomes" id="UP000001064">
    <property type="component" value="Unassembled WGS sequence"/>
</dbReference>
<evidence type="ECO:0000313" key="1">
    <source>
        <dbReference type="EMBL" id="EGC35326.1"/>
    </source>
</evidence>
<gene>
    <name evidence="1" type="ORF">DICPUDRAFT_78953</name>
</gene>
<dbReference type="GO" id="GO:0004402">
    <property type="term" value="F:histone acetyltransferase activity"/>
    <property type="evidence" value="ECO:0000318"/>
    <property type="project" value="GO_Central"/>
</dbReference>
<name>F0ZL42_DICPU</name>
<proteinExistence type="predicted"/>
<dbReference type="EMBL" id="GL871063">
    <property type="protein sequence ID" value="EGC35326.1"/>
    <property type="molecule type" value="Genomic_DNA"/>
</dbReference>
<sequence>MEEDLNSYFINLDWYSNNVEINKICDYLLLNNLQHPSNDSPSKNDQNENEEENLRLFFYNFITFLYNKKGQYNIQENEYIKIKKILERYGEIYEFLIVQNYQNYIYANYKPNEIYPLFHRLLTDDMVLHRIDYYDYYMMIKNNLDIINENGLFKDILLTLYTYIEDEKKKNIQTIYLFFTILLIRPKMDKQEFNKDLFLNKFIKYTSSLILLSSTESFKRVTNGINYIVLSSRVGRCMIIEFEEEILINNLEYLIKILNKRKNRITTPNREIEYNVNVLGLLEIFNCVQNKFKNIIESIIMTNKQYEQLQEQQPVFKEYLNFALDNGMFRSASLYLFLERENIMDLFRFKRVSNKPMPYVDLIILSNKLMNFKAPTNIPKNSIFDLIVNFSTISKEEIQEIFYNSSELEPHFTHNNPTYSSNTKIESIKSLYLNLYYKIKNNYSIENCLKSLFYKIESSYLKQEFIKSILDDLIINLNINLIDQYLTNSSIFNNLITNNKTYNKKQLIGSHNLNNNNNNNNMVYLPQYIIKYILKYLVNDKNIIDKLNLSLVNKEFFGYVSNLTNNQCTITMEKVLPKDQVNKPWSLIKVENITSIRTTPLDKYSLNYNKNFNNLLEYKALETIEINGSFCKSPFSDFIYLVQHPNLKTIIIKCDFLDLINYSSELEYFSSFKTFKFKMSIERHQYVPILKNFYENSILSISIPANDFIHEYFENNLFKIKKYIIKDRISSDDMYKLPSPEEENIEQIEKMKKFSNLSKLTFKGTNDDSIKTFLTFISGYAINLEEITFKPLNYLISIQSIFDLLSSNQVHFPNLKIISFKTKNNYSLSLKDWESIDIKSFKTLDFKYKTFYKQNNINYINENKNNMDSLICDISFKKNQYLEINSNFHDYKFFNYRHQKRKERKSSNIENIYSQNHHVNFLKSIEKYDFYQHETEKLIFYPTSFSGNKYKFY</sequence>
<dbReference type="RefSeq" id="XP_003288133.1">
    <property type="nucleotide sequence ID" value="XM_003288085.1"/>
</dbReference>
<protein>
    <submittedName>
        <fullName evidence="1">Uncharacterized protein</fullName>
    </submittedName>
</protein>
<reference evidence="2" key="1">
    <citation type="journal article" date="2011" name="Genome Biol.">
        <title>Comparative genomics of the social amoebae Dictyostelium discoideum and Dictyostelium purpureum.</title>
        <authorList>
            <consortium name="US DOE Joint Genome Institute (JGI-PGF)"/>
            <person name="Sucgang R."/>
            <person name="Kuo A."/>
            <person name="Tian X."/>
            <person name="Salerno W."/>
            <person name="Parikh A."/>
            <person name="Feasley C.L."/>
            <person name="Dalin E."/>
            <person name="Tu H."/>
            <person name="Huang E."/>
            <person name="Barry K."/>
            <person name="Lindquist E."/>
            <person name="Shapiro H."/>
            <person name="Bruce D."/>
            <person name="Schmutz J."/>
            <person name="Salamov A."/>
            <person name="Fey P."/>
            <person name="Gaudet P."/>
            <person name="Anjard C."/>
            <person name="Babu M.M."/>
            <person name="Basu S."/>
            <person name="Bushmanova Y."/>
            <person name="van der Wel H."/>
            <person name="Katoh-Kurasawa M."/>
            <person name="Dinh C."/>
            <person name="Coutinho P.M."/>
            <person name="Saito T."/>
            <person name="Elias M."/>
            <person name="Schaap P."/>
            <person name="Kay R.R."/>
            <person name="Henrissat B."/>
            <person name="Eichinger L."/>
            <person name="Rivero F."/>
            <person name="Putnam N.H."/>
            <person name="West C.M."/>
            <person name="Loomis W.F."/>
            <person name="Chisholm R.L."/>
            <person name="Shaulsky G."/>
            <person name="Strassmann J.E."/>
            <person name="Queller D.C."/>
            <person name="Kuspa A."/>
            <person name="Grigoriev I.V."/>
        </authorList>
    </citation>
    <scope>NUCLEOTIDE SEQUENCE [LARGE SCALE GENOMIC DNA]</scope>
    <source>
        <strain evidence="2">QSDP1</strain>
    </source>
</reference>
<keyword evidence="2" id="KW-1185">Reference proteome</keyword>